<reference evidence="20 21" key="1">
    <citation type="submission" date="2021-05" db="EMBL/GenBank/DDBJ databases">
        <title>The draft genome of Geobacter luticola JCM 17780.</title>
        <authorList>
            <person name="Xu Z."/>
            <person name="Masuda Y."/>
            <person name="Itoh H."/>
            <person name="Senoo K."/>
        </authorList>
    </citation>
    <scope>NUCLEOTIDE SEQUENCE [LARGE SCALE GENOMIC DNA]</scope>
    <source>
        <strain evidence="20 21">JCM 17780</strain>
    </source>
</reference>
<feature type="transmembrane region" description="Helical" evidence="19">
    <location>
        <begin position="163"/>
        <end position="182"/>
    </location>
</feature>
<comment type="function">
    <text evidence="14 19">Joins adenosylcobinamide-GDP and alpha-ribazole to generate adenosylcobalamin (Ado-cobalamin). Also synthesizes adenosylcobalamin 5'-phosphate from adenosylcobinamide-GDP and alpha-ribazole 5'-phosphate.</text>
</comment>
<proteinExistence type="inferred from homology"/>
<evidence type="ECO:0000313" key="20">
    <source>
        <dbReference type="EMBL" id="MBT0652199.1"/>
    </source>
</evidence>
<evidence type="ECO:0000256" key="7">
    <source>
        <dbReference type="ARBA" id="ARBA00022475"/>
    </source>
</evidence>
<dbReference type="PANTHER" id="PTHR34148">
    <property type="entry name" value="ADENOSYLCOBINAMIDE-GDP RIBAZOLETRANSFERASE"/>
    <property type="match status" value="1"/>
</dbReference>
<evidence type="ECO:0000256" key="19">
    <source>
        <dbReference type="HAMAP-Rule" id="MF_00719"/>
    </source>
</evidence>
<evidence type="ECO:0000256" key="17">
    <source>
        <dbReference type="ARBA" id="ARBA00048623"/>
    </source>
</evidence>
<evidence type="ECO:0000256" key="6">
    <source>
        <dbReference type="ARBA" id="ARBA00015850"/>
    </source>
</evidence>
<keyword evidence="7 19" id="KW-1003">Cell membrane</keyword>
<evidence type="ECO:0000256" key="2">
    <source>
        <dbReference type="ARBA" id="ARBA00004651"/>
    </source>
</evidence>
<dbReference type="EMBL" id="JAHCVK010000001">
    <property type="protein sequence ID" value="MBT0652199.1"/>
    <property type="molecule type" value="Genomic_DNA"/>
</dbReference>
<gene>
    <name evidence="19 20" type="primary">cobS</name>
    <name evidence="20" type="ORF">KI810_03970</name>
</gene>
<evidence type="ECO:0000256" key="18">
    <source>
        <dbReference type="ARBA" id="ARBA00049504"/>
    </source>
</evidence>
<comment type="subcellular location">
    <subcellularLocation>
        <location evidence="2 19">Cell membrane</location>
        <topology evidence="2 19">Multi-pass membrane protein</topology>
    </subcellularLocation>
</comment>
<feature type="transmembrane region" description="Helical" evidence="19">
    <location>
        <begin position="188"/>
        <end position="209"/>
    </location>
</feature>
<evidence type="ECO:0000256" key="10">
    <source>
        <dbReference type="ARBA" id="ARBA00022692"/>
    </source>
</evidence>
<comment type="catalytic activity">
    <reaction evidence="18 19">
        <text>alpha-ribazole 5'-phosphate + adenosylcob(III)inamide-GDP = adenosylcob(III)alamin 5'-phosphate + GMP + H(+)</text>
        <dbReference type="Rhea" id="RHEA:23560"/>
        <dbReference type="ChEBI" id="CHEBI:15378"/>
        <dbReference type="ChEBI" id="CHEBI:57918"/>
        <dbReference type="ChEBI" id="CHEBI:58115"/>
        <dbReference type="ChEBI" id="CHEBI:60487"/>
        <dbReference type="ChEBI" id="CHEBI:60493"/>
        <dbReference type="EC" id="2.7.8.26"/>
    </reaction>
</comment>
<dbReference type="HAMAP" id="MF_00719">
    <property type="entry name" value="CobS"/>
    <property type="match status" value="1"/>
</dbReference>
<keyword evidence="10 19" id="KW-0812">Transmembrane</keyword>
<evidence type="ECO:0000256" key="9">
    <source>
        <dbReference type="ARBA" id="ARBA00022679"/>
    </source>
</evidence>
<evidence type="ECO:0000256" key="8">
    <source>
        <dbReference type="ARBA" id="ARBA00022573"/>
    </source>
</evidence>
<evidence type="ECO:0000256" key="3">
    <source>
        <dbReference type="ARBA" id="ARBA00004663"/>
    </source>
</evidence>
<evidence type="ECO:0000256" key="15">
    <source>
        <dbReference type="ARBA" id="ARBA00032605"/>
    </source>
</evidence>
<evidence type="ECO:0000256" key="5">
    <source>
        <dbReference type="ARBA" id="ARBA00013200"/>
    </source>
</evidence>
<evidence type="ECO:0000256" key="12">
    <source>
        <dbReference type="ARBA" id="ARBA00022989"/>
    </source>
</evidence>
<evidence type="ECO:0000313" key="21">
    <source>
        <dbReference type="Proteomes" id="UP000756860"/>
    </source>
</evidence>
<comment type="cofactor">
    <cofactor evidence="1 19">
        <name>Mg(2+)</name>
        <dbReference type="ChEBI" id="CHEBI:18420"/>
    </cofactor>
</comment>
<accession>A0ABS5SCF9</accession>
<evidence type="ECO:0000256" key="16">
    <source>
        <dbReference type="ARBA" id="ARBA00032853"/>
    </source>
</evidence>
<sequence>MRLYFIALQFLTIIPLPFSVRCEEEDLGRSMALFPVVGLTIGLFLVGLDYLLGFVFPRPVTDLLLVTALAAVTGALHLDGLADVCDGLAARGGKERFLAVMKDSRTGAVGVVGLVLGLLLKYQALLHVLPDQKRAALLFFPMVARMAQVQMTVGALKARTDGLGAAFVGGAGAVQFAVAYIVTLSAAFLLLGVPGISCCIILYLLTWGLKAWFHRRLGGITGDIIGCASELNEIAALLAILALTKLT</sequence>
<dbReference type="Pfam" id="PF02654">
    <property type="entry name" value="CobS"/>
    <property type="match status" value="1"/>
</dbReference>
<keyword evidence="8 19" id="KW-0169">Cobalamin biosynthesis</keyword>
<dbReference type="EC" id="2.7.8.26" evidence="5 19"/>
<organism evidence="20 21">
    <name type="scientific">Geomobilimonas luticola</name>
    <dbReference type="NCBI Taxonomy" id="1114878"/>
    <lineage>
        <taxon>Bacteria</taxon>
        <taxon>Pseudomonadati</taxon>
        <taxon>Thermodesulfobacteriota</taxon>
        <taxon>Desulfuromonadia</taxon>
        <taxon>Geobacterales</taxon>
        <taxon>Geobacteraceae</taxon>
        <taxon>Geomobilimonas</taxon>
    </lineage>
</organism>
<evidence type="ECO:0000256" key="4">
    <source>
        <dbReference type="ARBA" id="ARBA00010561"/>
    </source>
</evidence>
<keyword evidence="12 19" id="KW-1133">Transmembrane helix</keyword>
<keyword evidence="13 19" id="KW-0472">Membrane</keyword>
<evidence type="ECO:0000256" key="11">
    <source>
        <dbReference type="ARBA" id="ARBA00022842"/>
    </source>
</evidence>
<dbReference type="PANTHER" id="PTHR34148:SF1">
    <property type="entry name" value="ADENOSYLCOBINAMIDE-GDP RIBAZOLETRANSFERASE"/>
    <property type="match status" value="1"/>
</dbReference>
<evidence type="ECO:0000256" key="13">
    <source>
        <dbReference type="ARBA" id="ARBA00023136"/>
    </source>
</evidence>
<keyword evidence="11 19" id="KW-0460">Magnesium</keyword>
<dbReference type="GO" id="GO:0051073">
    <property type="term" value="F:adenosylcobinamide-GDP ribazoletransferase activity"/>
    <property type="evidence" value="ECO:0007669"/>
    <property type="project" value="UniProtKB-EC"/>
</dbReference>
<name>A0ABS5SCF9_9BACT</name>
<comment type="caution">
    <text evidence="20">The sequence shown here is derived from an EMBL/GenBank/DDBJ whole genome shotgun (WGS) entry which is preliminary data.</text>
</comment>
<dbReference type="NCBIfam" id="TIGR00317">
    <property type="entry name" value="cobS"/>
    <property type="match status" value="1"/>
</dbReference>
<keyword evidence="21" id="KW-1185">Reference proteome</keyword>
<dbReference type="Proteomes" id="UP000756860">
    <property type="component" value="Unassembled WGS sequence"/>
</dbReference>
<evidence type="ECO:0000256" key="1">
    <source>
        <dbReference type="ARBA" id="ARBA00001946"/>
    </source>
</evidence>
<feature type="transmembrane region" description="Helical" evidence="19">
    <location>
        <begin position="32"/>
        <end position="56"/>
    </location>
</feature>
<comment type="pathway">
    <text evidence="3 19">Cofactor biosynthesis; adenosylcobalamin biosynthesis; adenosylcobalamin from cob(II)yrinate a,c-diamide: step 7/7.</text>
</comment>
<feature type="transmembrane region" description="Helical" evidence="19">
    <location>
        <begin position="106"/>
        <end position="124"/>
    </location>
</feature>
<keyword evidence="9 19" id="KW-0808">Transferase</keyword>
<comment type="catalytic activity">
    <reaction evidence="17 19">
        <text>alpha-ribazole + adenosylcob(III)inamide-GDP = adenosylcob(III)alamin + GMP + H(+)</text>
        <dbReference type="Rhea" id="RHEA:16049"/>
        <dbReference type="ChEBI" id="CHEBI:10329"/>
        <dbReference type="ChEBI" id="CHEBI:15378"/>
        <dbReference type="ChEBI" id="CHEBI:18408"/>
        <dbReference type="ChEBI" id="CHEBI:58115"/>
        <dbReference type="ChEBI" id="CHEBI:60487"/>
        <dbReference type="EC" id="2.7.8.26"/>
    </reaction>
</comment>
<protein>
    <recommendedName>
        <fullName evidence="6 19">Adenosylcobinamide-GDP ribazoletransferase</fullName>
        <ecNumber evidence="5 19">2.7.8.26</ecNumber>
    </recommendedName>
    <alternativeName>
        <fullName evidence="16 19">Cobalamin synthase</fullName>
    </alternativeName>
    <alternativeName>
        <fullName evidence="15 19">Cobalamin-5'-phosphate synthase</fullName>
    </alternativeName>
</protein>
<dbReference type="RefSeq" id="WP_214174155.1">
    <property type="nucleotide sequence ID" value="NZ_JAHCVK010000001.1"/>
</dbReference>
<evidence type="ECO:0000256" key="14">
    <source>
        <dbReference type="ARBA" id="ARBA00025228"/>
    </source>
</evidence>
<dbReference type="InterPro" id="IPR003805">
    <property type="entry name" value="CobS"/>
</dbReference>
<comment type="similarity">
    <text evidence="4 19">Belongs to the CobS family.</text>
</comment>